<organism evidence="2 3">
    <name type="scientific">Hassallia byssoidea VB512170</name>
    <dbReference type="NCBI Taxonomy" id="1304833"/>
    <lineage>
        <taxon>Bacteria</taxon>
        <taxon>Bacillati</taxon>
        <taxon>Cyanobacteriota</taxon>
        <taxon>Cyanophyceae</taxon>
        <taxon>Nostocales</taxon>
        <taxon>Tolypothrichaceae</taxon>
        <taxon>Hassallia</taxon>
    </lineage>
</organism>
<evidence type="ECO:0000256" key="1">
    <source>
        <dbReference type="SAM" id="MobiDB-lite"/>
    </source>
</evidence>
<gene>
    <name evidence="2" type="ORF">PI95_021430</name>
</gene>
<evidence type="ECO:0000313" key="3">
    <source>
        <dbReference type="Proteomes" id="UP000031549"/>
    </source>
</evidence>
<feature type="region of interest" description="Disordered" evidence="1">
    <location>
        <begin position="1"/>
        <end position="100"/>
    </location>
</feature>
<protein>
    <submittedName>
        <fullName evidence="2">Uncharacterized protein</fullName>
    </submittedName>
</protein>
<dbReference type="RefSeq" id="WP_163519067.1">
    <property type="nucleotide sequence ID" value="NZ_JTCM02000057.1"/>
</dbReference>
<sequence length="100" mass="10502">MGSGGQGGQKDKETRRQGGQGEPARCGGLLRCSDWRGQGGQGDKKTRRIILLSPHLPISPSPHPPISPSPHPPLSPSPPPPIPPSSTPQVGRSLQSHGWL</sequence>
<comment type="caution">
    <text evidence="2">The sequence shown here is derived from an EMBL/GenBank/DDBJ whole genome shotgun (WGS) entry which is preliminary data.</text>
</comment>
<dbReference type="AlphaFoldDB" id="A0A846HBR9"/>
<dbReference type="Proteomes" id="UP000031549">
    <property type="component" value="Unassembled WGS sequence"/>
</dbReference>
<name>A0A846HBR9_9CYAN</name>
<accession>A0A846HBR9</accession>
<evidence type="ECO:0000313" key="2">
    <source>
        <dbReference type="EMBL" id="NEU75047.1"/>
    </source>
</evidence>
<keyword evidence="3" id="KW-1185">Reference proteome</keyword>
<feature type="compositionally biased region" description="Pro residues" evidence="1">
    <location>
        <begin position="57"/>
        <end position="86"/>
    </location>
</feature>
<proteinExistence type="predicted"/>
<feature type="compositionally biased region" description="Polar residues" evidence="1">
    <location>
        <begin position="87"/>
        <end position="100"/>
    </location>
</feature>
<dbReference type="EMBL" id="JTCM02000057">
    <property type="protein sequence ID" value="NEU75047.1"/>
    <property type="molecule type" value="Genomic_DNA"/>
</dbReference>
<reference evidence="2 3" key="1">
    <citation type="journal article" date="2015" name="Genome Announc.">
        <title>Draft Genome Sequence of Cyanobacterium Hassallia byssoidea Strain VB512170, Isolated from Monuments in India.</title>
        <authorList>
            <person name="Singh D."/>
            <person name="Chandrababunaidu M.M."/>
            <person name="Panda A."/>
            <person name="Sen D."/>
            <person name="Bhattacharyya S."/>
            <person name="Adhikary S.P."/>
            <person name="Tripathy S."/>
        </authorList>
    </citation>
    <scope>NUCLEOTIDE SEQUENCE [LARGE SCALE GENOMIC DNA]</scope>
    <source>
        <strain evidence="2 3">VB512170</strain>
    </source>
</reference>